<dbReference type="PANTHER" id="PTHR44411">
    <property type="entry name" value="THO COMPLEX SUBUNIT 6 HOMOLOG"/>
    <property type="match status" value="1"/>
</dbReference>
<evidence type="ECO:0000256" key="2">
    <source>
        <dbReference type="ARBA" id="ARBA00022574"/>
    </source>
</evidence>
<sequence>MGSQAWDCRSFDPMAYREEVIQQRAERFSIVFATLFITTTDVSTGQQEQLLALALSTGHIKLFRVKDAVASWLGRSVPASACMAWKAHQAPVTSLACLHSDSPNALLVSCGEDGAVRAWPISVLLQQVQPANGITGVPSSAPPYVDISPSLEGHISRGVVGFAGATPGITCAILDGQSGQLFAGSTEGGVHIFDIRAAAAAAAGNRSQGAPAPLPCIATLVGHLAGVLCVDVCTRAGLVASGSEDGTLRIWDMKAGMAASRAAPPSSIPTLIQPIHTVCPSMDGPLAPNACAQLNCVRSASPVTTARFQDDSWVVCGLGGKAPALALWSMDAGALAMRVPLPCVPQAMVVQPGEILLAGTAPALYKFSFTGELIAQHDLASPTRSVFALDVLPGNPAGANKSGSIAPGAIAISGSQGGCDLLSRFGTQLAALYPSNLGLED</sequence>
<dbReference type="SUPFAM" id="SSF50978">
    <property type="entry name" value="WD40 repeat-like"/>
    <property type="match status" value="1"/>
</dbReference>
<organism evidence="5">
    <name type="scientific">Dunaliella tertiolecta</name>
    <name type="common">Green alga</name>
    <dbReference type="NCBI Taxonomy" id="3047"/>
    <lineage>
        <taxon>Eukaryota</taxon>
        <taxon>Viridiplantae</taxon>
        <taxon>Chlorophyta</taxon>
        <taxon>core chlorophytes</taxon>
        <taxon>Chlorophyceae</taxon>
        <taxon>CS clade</taxon>
        <taxon>Chlamydomonadales</taxon>
        <taxon>Dunaliellaceae</taxon>
        <taxon>Dunaliella</taxon>
    </lineage>
</organism>
<dbReference type="EMBL" id="HBIP01021049">
    <property type="protein sequence ID" value="CAE0497480.1"/>
    <property type="molecule type" value="Transcribed_RNA"/>
</dbReference>
<dbReference type="Gene3D" id="2.130.10.10">
    <property type="entry name" value="YVTN repeat-like/Quinoprotein amine dehydrogenase"/>
    <property type="match status" value="1"/>
</dbReference>
<reference evidence="5" key="1">
    <citation type="submission" date="2021-01" db="EMBL/GenBank/DDBJ databases">
        <authorList>
            <person name="Corre E."/>
            <person name="Pelletier E."/>
            <person name="Niang G."/>
            <person name="Scheremetjew M."/>
            <person name="Finn R."/>
            <person name="Kale V."/>
            <person name="Holt S."/>
            <person name="Cochrane G."/>
            <person name="Meng A."/>
            <person name="Brown T."/>
            <person name="Cohen L."/>
        </authorList>
    </citation>
    <scope>NUCLEOTIDE SEQUENCE</scope>
    <source>
        <strain evidence="5">CCMP1320</strain>
    </source>
</reference>
<dbReference type="SMART" id="SM00320">
    <property type="entry name" value="WD40"/>
    <property type="match status" value="4"/>
</dbReference>
<dbReference type="GO" id="GO:0000347">
    <property type="term" value="C:THO complex"/>
    <property type="evidence" value="ECO:0007669"/>
    <property type="project" value="TreeGrafter"/>
</dbReference>
<dbReference type="InterPro" id="IPR001680">
    <property type="entry name" value="WD40_rpt"/>
</dbReference>
<dbReference type="InterPro" id="IPR015943">
    <property type="entry name" value="WD40/YVTN_repeat-like_dom_sf"/>
</dbReference>
<evidence type="ECO:0000313" key="5">
    <source>
        <dbReference type="EMBL" id="CAE0497480.1"/>
    </source>
</evidence>
<evidence type="ECO:0000256" key="1">
    <source>
        <dbReference type="ARBA" id="ARBA00009728"/>
    </source>
</evidence>
<dbReference type="PROSITE" id="PS00678">
    <property type="entry name" value="WD_REPEATS_1"/>
    <property type="match status" value="1"/>
</dbReference>
<dbReference type="PANTHER" id="PTHR44411:SF1">
    <property type="entry name" value="THO COMPLEX SUBUNIT 6 HOMOLOG"/>
    <property type="match status" value="1"/>
</dbReference>
<dbReference type="InterPro" id="IPR042626">
    <property type="entry name" value="THOC6"/>
</dbReference>
<dbReference type="PROSITE" id="PS50082">
    <property type="entry name" value="WD_REPEATS_2"/>
    <property type="match status" value="1"/>
</dbReference>
<dbReference type="GO" id="GO:0000346">
    <property type="term" value="C:transcription export complex"/>
    <property type="evidence" value="ECO:0007669"/>
    <property type="project" value="TreeGrafter"/>
</dbReference>
<name>A0A7S3QZT1_DUNTE</name>
<gene>
    <name evidence="5" type="ORF">DTER00134_LOCUS12553</name>
</gene>
<keyword evidence="2 4" id="KW-0853">WD repeat</keyword>
<keyword evidence="3" id="KW-0677">Repeat</keyword>
<comment type="similarity">
    <text evidence="1">Belongs to the WD repeat THOC6 family.</text>
</comment>
<dbReference type="PROSITE" id="PS50294">
    <property type="entry name" value="WD_REPEATS_REGION"/>
    <property type="match status" value="1"/>
</dbReference>
<dbReference type="Pfam" id="PF00400">
    <property type="entry name" value="WD40"/>
    <property type="match status" value="2"/>
</dbReference>
<accession>A0A7S3QZT1</accession>
<dbReference type="AlphaFoldDB" id="A0A7S3QZT1"/>
<feature type="repeat" description="WD" evidence="4">
    <location>
        <begin position="220"/>
        <end position="261"/>
    </location>
</feature>
<dbReference type="GO" id="GO:0006406">
    <property type="term" value="P:mRNA export from nucleus"/>
    <property type="evidence" value="ECO:0007669"/>
    <property type="project" value="TreeGrafter"/>
</dbReference>
<evidence type="ECO:0000256" key="3">
    <source>
        <dbReference type="ARBA" id="ARBA00022737"/>
    </source>
</evidence>
<dbReference type="InterPro" id="IPR019775">
    <property type="entry name" value="WD40_repeat_CS"/>
</dbReference>
<dbReference type="InterPro" id="IPR036322">
    <property type="entry name" value="WD40_repeat_dom_sf"/>
</dbReference>
<protein>
    <submittedName>
        <fullName evidence="5">Uncharacterized protein</fullName>
    </submittedName>
</protein>
<evidence type="ECO:0000256" key="4">
    <source>
        <dbReference type="PROSITE-ProRule" id="PRU00221"/>
    </source>
</evidence>
<proteinExistence type="inferred from homology"/>